<dbReference type="PROSITE" id="PS51892">
    <property type="entry name" value="SUBTILASE"/>
    <property type="match status" value="1"/>
</dbReference>
<reference evidence="10 11" key="1">
    <citation type="submission" date="2023-08" db="EMBL/GenBank/DDBJ databases">
        <authorList>
            <person name="Palmer J.M."/>
        </authorList>
    </citation>
    <scope>NUCLEOTIDE SEQUENCE [LARGE SCALE GENOMIC DNA]</scope>
    <source>
        <strain evidence="10 11">TWF481</strain>
    </source>
</reference>
<dbReference type="PANTHER" id="PTHR43806">
    <property type="entry name" value="PEPTIDASE S8"/>
    <property type="match status" value="1"/>
</dbReference>
<evidence type="ECO:0000256" key="6">
    <source>
        <dbReference type="RuleBase" id="RU003355"/>
    </source>
</evidence>
<feature type="compositionally biased region" description="Basic and acidic residues" evidence="7">
    <location>
        <begin position="642"/>
        <end position="656"/>
    </location>
</feature>
<feature type="active site" description="Charge relay system" evidence="5">
    <location>
        <position position="342"/>
    </location>
</feature>
<dbReference type="PROSITE" id="PS00138">
    <property type="entry name" value="SUBTILASE_SER"/>
    <property type="match status" value="1"/>
</dbReference>
<comment type="similarity">
    <text evidence="1 5 6">Belongs to the peptidase S8 family.</text>
</comment>
<name>A0AAV9WGQ3_9PEZI</name>
<sequence length="1052" mass="117009">MGQLSIGILLTLFFTLIHVVLCILPDDGITEEAAVAWVARLRPERWLDRTLRKALEKDIQAIANTYANFQKHFYISKSQDIGTAWVLFPATVAEADALLDEYSYLLYSGVNPNLALESIKFWDFIEATNEVYPVEITAHILSGQGYEDRMDMDTDKLSRYPLKGATASKRDLTNVSDTSDFGKESNVLSRTRTARVGNVRKPRKSQFGETIQRDNYVGFGMEMGAKLGGAGNETSTKVPRADGGNATVNKRSDGEGTDTDDDRPFDYIDYYDKTYAKVYDWEDDDELKSGNDQPLSIDRKALAAATWEWDLYGIDNILNADSEFEAIWHRNEGKGSVVYVLDSGVDFRHREFDHIPQEIREAGPYKWASPYPVLDQEEDRTFHGTQVVSKIVGKNGAFAHQATVKVIKQTTIAHNHKLRELQTIDGLIKVYNDASLKHFALQRPVIVNISMNFEAATEWFTEALIHIFRALKELGNVLVVTSAGNGYGTQVNEPPASIAAREEFNRFLIVVGGAEADSMTNEFQLAPYMHVWGVSDALVPGTPEETAAGKEYVLAVGTSFAAPQISGLLAYWGGMGMRVDQAVRALYEYAYVREDSGGRGIASIAYNGALGVECGQFPINKYRNAAGWDKFFADKADLDNKVWDDDEGRTGGDRSARPTWKKRDKSSAGSGRRRKEKMGACPLRKSRTKNKASSSTSPTTAKETPGAPNKEKGGGGAIVIPTGVVTDKYKDFETLPPADMFMTGAPTPTAIVVTGPDGTLTVTQPMMDPPLLWETTGDATNPSPTTFQRSTKTPTPNDSAVNRCNGIKSTKPDKKIITMDETFRYTYRYANRDLIVQGIKEVCARRPTTKQSDGSWKQLFYEGSPEAFELDLVWDADYPSKQECLDNFTQILDDCDNDTKENSWEWKGGGTRKAKGSGAATYQISTPYYRKPPAAAWGACYVNRKWYNSKNQQDGIEHVIRGYGWSDAVDMRQDPQGSAEFQVALSACKITRLEFKFVSGPPNPKTPWEWRAQLITLPYDEKEPCVEEVLKKLSKIANLKCTGEDLEKGIQL</sequence>
<dbReference type="PRINTS" id="PR00723">
    <property type="entry name" value="SUBTILISIN"/>
</dbReference>
<keyword evidence="2 5" id="KW-0645">Protease</keyword>
<dbReference type="GO" id="GO:0006508">
    <property type="term" value="P:proteolysis"/>
    <property type="evidence" value="ECO:0007669"/>
    <property type="project" value="UniProtKB-KW"/>
</dbReference>
<feature type="active site" description="Charge relay system" evidence="5">
    <location>
        <position position="383"/>
    </location>
</feature>
<dbReference type="AlphaFoldDB" id="A0AAV9WGQ3"/>
<accession>A0AAV9WGQ3</accession>
<keyword evidence="4 5" id="KW-0720">Serine protease</keyword>
<dbReference type="InterPro" id="IPR015500">
    <property type="entry name" value="Peptidase_S8_subtilisin-rel"/>
</dbReference>
<gene>
    <name evidence="10" type="ORF">TWF481_006034</name>
</gene>
<feature type="compositionally biased region" description="Low complexity" evidence="7">
    <location>
        <begin position="691"/>
        <end position="705"/>
    </location>
</feature>
<organism evidence="10 11">
    <name type="scientific">Arthrobotrys musiformis</name>
    <dbReference type="NCBI Taxonomy" id="47236"/>
    <lineage>
        <taxon>Eukaryota</taxon>
        <taxon>Fungi</taxon>
        <taxon>Dikarya</taxon>
        <taxon>Ascomycota</taxon>
        <taxon>Pezizomycotina</taxon>
        <taxon>Orbiliomycetes</taxon>
        <taxon>Orbiliales</taxon>
        <taxon>Orbiliaceae</taxon>
        <taxon>Arthrobotrys</taxon>
    </lineage>
</organism>
<feature type="region of interest" description="Disordered" evidence="7">
    <location>
        <begin position="778"/>
        <end position="798"/>
    </location>
</feature>
<evidence type="ECO:0000256" key="2">
    <source>
        <dbReference type="ARBA" id="ARBA00022670"/>
    </source>
</evidence>
<dbReference type="GO" id="GO:0004252">
    <property type="term" value="F:serine-type endopeptidase activity"/>
    <property type="evidence" value="ECO:0007669"/>
    <property type="project" value="UniProtKB-UniRule"/>
</dbReference>
<dbReference type="Pfam" id="PF18647">
    <property type="entry name" value="Fungal_lectin_2"/>
    <property type="match status" value="1"/>
</dbReference>
<evidence type="ECO:0000313" key="11">
    <source>
        <dbReference type="Proteomes" id="UP001370758"/>
    </source>
</evidence>
<feature type="signal peptide" evidence="8">
    <location>
        <begin position="1"/>
        <end position="22"/>
    </location>
</feature>
<feature type="region of interest" description="Disordered" evidence="7">
    <location>
        <begin position="642"/>
        <end position="718"/>
    </location>
</feature>
<dbReference type="Proteomes" id="UP001370758">
    <property type="component" value="Unassembled WGS sequence"/>
</dbReference>
<evidence type="ECO:0000256" key="5">
    <source>
        <dbReference type="PROSITE-ProRule" id="PRU01240"/>
    </source>
</evidence>
<feature type="chain" id="PRO_5043844172" description="Peptidase S8/S53 domain-containing protein" evidence="8">
    <location>
        <begin position="23"/>
        <end position="1052"/>
    </location>
</feature>
<keyword evidence="8" id="KW-0732">Signal</keyword>
<evidence type="ECO:0000256" key="4">
    <source>
        <dbReference type="ARBA" id="ARBA00022825"/>
    </source>
</evidence>
<feature type="domain" description="Peptidase S8/S53" evidence="9">
    <location>
        <begin position="333"/>
        <end position="571"/>
    </location>
</feature>
<dbReference type="SUPFAM" id="SSF52743">
    <property type="entry name" value="Subtilisin-like"/>
    <property type="match status" value="1"/>
</dbReference>
<dbReference type="InterPro" id="IPR050131">
    <property type="entry name" value="Peptidase_S8_subtilisin-like"/>
</dbReference>
<keyword evidence="11" id="KW-1185">Reference proteome</keyword>
<dbReference type="EMBL" id="JAVHJL010000003">
    <property type="protein sequence ID" value="KAK6507606.1"/>
    <property type="molecule type" value="Genomic_DNA"/>
</dbReference>
<comment type="caution">
    <text evidence="10">The sequence shown here is derived from an EMBL/GenBank/DDBJ whole genome shotgun (WGS) entry which is preliminary data.</text>
</comment>
<dbReference type="InterPro" id="IPR000209">
    <property type="entry name" value="Peptidase_S8/S53_dom"/>
</dbReference>
<feature type="active site" description="Charge relay system" evidence="5">
    <location>
        <position position="559"/>
    </location>
</feature>
<dbReference type="InterPro" id="IPR023828">
    <property type="entry name" value="Peptidase_S8_Ser-AS"/>
</dbReference>
<dbReference type="InterPro" id="IPR036852">
    <property type="entry name" value="Peptidase_S8/S53_dom_sf"/>
</dbReference>
<evidence type="ECO:0000256" key="8">
    <source>
        <dbReference type="SAM" id="SignalP"/>
    </source>
</evidence>
<evidence type="ECO:0000256" key="3">
    <source>
        <dbReference type="ARBA" id="ARBA00022801"/>
    </source>
</evidence>
<evidence type="ECO:0000313" key="10">
    <source>
        <dbReference type="EMBL" id="KAK6507606.1"/>
    </source>
</evidence>
<dbReference type="CDD" id="cd00306">
    <property type="entry name" value="Peptidases_S8_S53"/>
    <property type="match status" value="1"/>
</dbReference>
<evidence type="ECO:0000259" key="9">
    <source>
        <dbReference type="Pfam" id="PF00082"/>
    </source>
</evidence>
<dbReference type="InterPro" id="IPR023827">
    <property type="entry name" value="Peptidase_S8_Asp-AS"/>
</dbReference>
<feature type="region of interest" description="Disordered" evidence="7">
    <location>
        <begin position="228"/>
        <end position="263"/>
    </location>
</feature>
<proteinExistence type="inferred from homology"/>
<dbReference type="PANTHER" id="PTHR43806:SF11">
    <property type="entry name" value="CEREVISIN-RELATED"/>
    <property type="match status" value="1"/>
</dbReference>
<protein>
    <recommendedName>
        <fullName evidence="9">Peptidase S8/S53 domain-containing protein</fullName>
    </recommendedName>
</protein>
<dbReference type="PROSITE" id="PS00136">
    <property type="entry name" value="SUBTILASE_ASP"/>
    <property type="match status" value="1"/>
</dbReference>
<evidence type="ECO:0000256" key="7">
    <source>
        <dbReference type="SAM" id="MobiDB-lite"/>
    </source>
</evidence>
<dbReference type="Gene3D" id="3.40.50.200">
    <property type="entry name" value="Peptidase S8/S53 domain"/>
    <property type="match status" value="1"/>
</dbReference>
<dbReference type="Pfam" id="PF00082">
    <property type="entry name" value="Peptidase_S8"/>
    <property type="match status" value="1"/>
</dbReference>
<keyword evidence="3 5" id="KW-0378">Hydrolase</keyword>
<evidence type="ECO:0000256" key="1">
    <source>
        <dbReference type="ARBA" id="ARBA00011073"/>
    </source>
</evidence>